<dbReference type="Pfam" id="PF25673">
    <property type="entry name" value="Terminase_7"/>
    <property type="match status" value="1"/>
</dbReference>
<gene>
    <name evidence="1" type="ORF">SAMN05216275_10584</name>
</gene>
<name>A0A1I3LBT2_9ACTN</name>
<sequence>MAGRGPAPKENAVRRNAVDLSHLEGDEDVPDKLRKLFKRDSYSVATCRWWDTWAESEQAESFKATDWQRLQMLAPLVESYYRRPGHNALAEIRQNESLLGATVTDRMRLRMGKKDADKSGSDKPDKLPENVADFELYRSLGGA</sequence>
<dbReference type="Proteomes" id="UP000199111">
    <property type="component" value="Unassembled WGS sequence"/>
</dbReference>
<protein>
    <recommendedName>
        <fullName evidence="3">Terminase small subunit</fullName>
    </recommendedName>
</protein>
<reference evidence="2" key="1">
    <citation type="submission" date="2016-10" db="EMBL/GenBank/DDBJ databases">
        <authorList>
            <person name="Varghese N."/>
            <person name="Submissions S."/>
        </authorList>
    </citation>
    <scope>NUCLEOTIDE SEQUENCE [LARGE SCALE GENOMIC DNA]</scope>
    <source>
        <strain evidence="2">CGMCC 4.2126</strain>
    </source>
</reference>
<accession>A0A1I3LBT2</accession>
<keyword evidence="2" id="KW-1185">Reference proteome</keyword>
<evidence type="ECO:0000313" key="2">
    <source>
        <dbReference type="Proteomes" id="UP000199111"/>
    </source>
</evidence>
<evidence type="ECO:0000313" key="1">
    <source>
        <dbReference type="EMBL" id="SFI82151.1"/>
    </source>
</evidence>
<dbReference type="EMBL" id="FOQY01000005">
    <property type="protein sequence ID" value="SFI82151.1"/>
    <property type="molecule type" value="Genomic_DNA"/>
</dbReference>
<dbReference type="RefSeq" id="WP_093886566.1">
    <property type="nucleotide sequence ID" value="NZ_FOQY01000005.1"/>
</dbReference>
<dbReference type="GeneID" id="96297616"/>
<proteinExistence type="predicted"/>
<dbReference type="AlphaFoldDB" id="A0A1I3LBT2"/>
<organism evidence="1 2">
    <name type="scientific">Streptosporangium canum</name>
    <dbReference type="NCBI Taxonomy" id="324952"/>
    <lineage>
        <taxon>Bacteria</taxon>
        <taxon>Bacillati</taxon>
        <taxon>Actinomycetota</taxon>
        <taxon>Actinomycetes</taxon>
        <taxon>Streptosporangiales</taxon>
        <taxon>Streptosporangiaceae</taxon>
        <taxon>Streptosporangium</taxon>
    </lineage>
</organism>
<dbReference type="InterPro" id="IPR057972">
    <property type="entry name" value="Terminase_7"/>
</dbReference>
<evidence type="ECO:0008006" key="3">
    <source>
        <dbReference type="Google" id="ProtNLM"/>
    </source>
</evidence>